<sequence>MHFDISKTNVGNIDRLIRAIVGVLLIVAVFRGSSWVGGVLGAVLLATAYFRFCPSYTLFDFSTDSASKDVAPLGK</sequence>
<name>A0A4R3N2U8_9GAMM</name>
<feature type="domain" description="Inner membrane protein YgaP-like transmembrane" evidence="2">
    <location>
        <begin position="7"/>
        <end position="65"/>
    </location>
</feature>
<keyword evidence="1" id="KW-0472">Membrane</keyword>
<dbReference type="RefSeq" id="WP_132976674.1">
    <property type="nucleotide sequence ID" value="NZ_SMAO01000003.1"/>
</dbReference>
<evidence type="ECO:0000313" key="4">
    <source>
        <dbReference type="Proteomes" id="UP000295717"/>
    </source>
</evidence>
<proteinExistence type="predicted"/>
<keyword evidence="1" id="KW-0812">Transmembrane</keyword>
<dbReference type="OrthoDB" id="9804804at2"/>
<evidence type="ECO:0000313" key="3">
    <source>
        <dbReference type="EMBL" id="TCT22286.1"/>
    </source>
</evidence>
<dbReference type="Proteomes" id="UP000295717">
    <property type="component" value="Unassembled WGS sequence"/>
</dbReference>
<evidence type="ECO:0000256" key="1">
    <source>
        <dbReference type="SAM" id="Phobius"/>
    </source>
</evidence>
<keyword evidence="1" id="KW-1133">Transmembrane helix</keyword>
<dbReference type="EMBL" id="SMAO01000003">
    <property type="protein sequence ID" value="TCT22286.1"/>
    <property type="molecule type" value="Genomic_DNA"/>
</dbReference>
<reference evidence="3 4" key="1">
    <citation type="submission" date="2019-03" db="EMBL/GenBank/DDBJ databases">
        <title>Genomic Encyclopedia of Type Strains, Phase IV (KMG-IV): sequencing the most valuable type-strain genomes for metagenomic binning, comparative biology and taxonomic classification.</title>
        <authorList>
            <person name="Goeker M."/>
        </authorList>
    </citation>
    <scope>NUCLEOTIDE SEQUENCE [LARGE SCALE GENOMIC DNA]</scope>
    <source>
        <strain evidence="3 4">DSM 13587</strain>
    </source>
</reference>
<protein>
    <submittedName>
        <fullName evidence="3">DUF2892 family protein</fullName>
    </submittedName>
</protein>
<dbReference type="InterPro" id="IPR021309">
    <property type="entry name" value="YgaP-like_TM"/>
</dbReference>
<gene>
    <name evidence="3" type="ORF">EDC35_103385</name>
</gene>
<dbReference type="Pfam" id="PF11127">
    <property type="entry name" value="YgaP-like_TM"/>
    <property type="match status" value="1"/>
</dbReference>
<organism evidence="3 4">
    <name type="scientific">Thiobaca trueperi</name>
    <dbReference type="NCBI Taxonomy" id="127458"/>
    <lineage>
        <taxon>Bacteria</taxon>
        <taxon>Pseudomonadati</taxon>
        <taxon>Pseudomonadota</taxon>
        <taxon>Gammaproteobacteria</taxon>
        <taxon>Chromatiales</taxon>
        <taxon>Chromatiaceae</taxon>
        <taxon>Thiobaca</taxon>
    </lineage>
</organism>
<comment type="caution">
    <text evidence="3">The sequence shown here is derived from an EMBL/GenBank/DDBJ whole genome shotgun (WGS) entry which is preliminary data.</text>
</comment>
<dbReference type="AlphaFoldDB" id="A0A4R3N2U8"/>
<feature type="transmembrane region" description="Helical" evidence="1">
    <location>
        <begin position="21"/>
        <end position="50"/>
    </location>
</feature>
<accession>A0A4R3N2U8</accession>
<evidence type="ECO:0000259" key="2">
    <source>
        <dbReference type="Pfam" id="PF11127"/>
    </source>
</evidence>
<keyword evidence="4" id="KW-1185">Reference proteome</keyword>